<dbReference type="PANTHER" id="PTHR15722">
    <property type="entry name" value="IFT140/172-RELATED"/>
    <property type="match status" value="1"/>
</dbReference>
<dbReference type="SUPFAM" id="SSF82171">
    <property type="entry name" value="DPP6 N-terminal domain-like"/>
    <property type="match status" value="1"/>
</dbReference>
<evidence type="ECO:0000259" key="9">
    <source>
        <dbReference type="Pfam" id="PF23383"/>
    </source>
</evidence>
<feature type="domain" description="IFT140 first beta-propeller" evidence="9">
    <location>
        <begin position="163"/>
        <end position="371"/>
    </location>
</feature>
<dbReference type="Gene3D" id="1.25.40.470">
    <property type="match status" value="2"/>
</dbReference>
<dbReference type="SUPFAM" id="SSF50978">
    <property type="entry name" value="WD40 repeat-like"/>
    <property type="match status" value="1"/>
</dbReference>
<dbReference type="GO" id="GO:0036064">
    <property type="term" value="C:ciliary basal body"/>
    <property type="evidence" value="ECO:0007669"/>
    <property type="project" value="TreeGrafter"/>
</dbReference>
<evidence type="ECO:0000256" key="3">
    <source>
        <dbReference type="ARBA" id="ARBA00022737"/>
    </source>
</evidence>
<gene>
    <name evidence="13" type="ORF">H257_18522</name>
</gene>
<dbReference type="InterPro" id="IPR036322">
    <property type="entry name" value="WD40_repeat_dom_sf"/>
</dbReference>
<dbReference type="VEuPathDB" id="FungiDB:H257_18522"/>
<feature type="domain" description="IF140 C-terminal TPR" evidence="11">
    <location>
        <begin position="1248"/>
        <end position="1368"/>
    </location>
</feature>
<evidence type="ECO:0000259" key="11">
    <source>
        <dbReference type="Pfam" id="PF24760"/>
    </source>
</evidence>
<organism evidence="13">
    <name type="scientific">Aphanomyces astaci</name>
    <name type="common">Crayfish plague agent</name>
    <dbReference type="NCBI Taxonomy" id="112090"/>
    <lineage>
        <taxon>Eukaryota</taxon>
        <taxon>Sar</taxon>
        <taxon>Stramenopiles</taxon>
        <taxon>Oomycota</taxon>
        <taxon>Saprolegniomycetes</taxon>
        <taxon>Saprolegniales</taxon>
        <taxon>Verrucalvaceae</taxon>
        <taxon>Aphanomyces</taxon>
    </lineage>
</organism>
<dbReference type="RefSeq" id="XP_009845905.1">
    <property type="nucleotide sequence ID" value="XM_009847603.1"/>
</dbReference>
<comment type="subcellular location">
    <subcellularLocation>
        <location evidence="1">Cell projection</location>
        <location evidence="1">Cilium</location>
    </subcellularLocation>
</comment>
<dbReference type="SUPFAM" id="SSF48452">
    <property type="entry name" value="TPR-like"/>
    <property type="match status" value="1"/>
</dbReference>
<dbReference type="PANTHER" id="PTHR15722:SF7">
    <property type="entry name" value="INTRAFLAGELLAR TRANSPORT PROTEIN 140 HOMOLOG"/>
    <property type="match status" value="1"/>
</dbReference>
<evidence type="ECO:0000256" key="8">
    <source>
        <dbReference type="SAM" id="MobiDB-lite"/>
    </source>
</evidence>
<accession>W4FD39</accession>
<dbReference type="GO" id="GO:0005930">
    <property type="term" value="C:axoneme"/>
    <property type="evidence" value="ECO:0007669"/>
    <property type="project" value="TreeGrafter"/>
</dbReference>
<dbReference type="InterPro" id="IPR056168">
    <property type="entry name" value="TPR_IF140/IFT172/WDR19"/>
</dbReference>
<feature type="compositionally biased region" description="Polar residues" evidence="8">
    <location>
        <begin position="639"/>
        <end position="651"/>
    </location>
</feature>
<keyword evidence="2 7" id="KW-0853">WD repeat</keyword>
<feature type="compositionally biased region" description="Acidic residues" evidence="8">
    <location>
        <begin position="1421"/>
        <end position="1435"/>
    </location>
</feature>
<dbReference type="GO" id="GO:0030991">
    <property type="term" value="C:intraciliary transport particle A"/>
    <property type="evidence" value="ECO:0007669"/>
    <property type="project" value="TreeGrafter"/>
</dbReference>
<keyword evidence="4" id="KW-0802">TPR repeat</keyword>
<evidence type="ECO:0000259" key="10">
    <source>
        <dbReference type="Pfam" id="PF23385"/>
    </source>
</evidence>
<dbReference type="PROSITE" id="PS50082">
    <property type="entry name" value="WD_REPEATS_2"/>
    <property type="match status" value="3"/>
</dbReference>
<evidence type="ECO:0000259" key="12">
    <source>
        <dbReference type="Pfam" id="PF24762"/>
    </source>
</evidence>
<evidence type="ECO:0000256" key="7">
    <source>
        <dbReference type="PROSITE-ProRule" id="PRU00221"/>
    </source>
</evidence>
<dbReference type="Gene3D" id="2.130.10.10">
    <property type="entry name" value="YVTN repeat-like/Quinoprotein amine dehydrogenase"/>
    <property type="match status" value="2"/>
</dbReference>
<feature type="domain" description="IFT140 first beta-propeller" evidence="9">
    <location>
        <begin position="2"/>
        <end position="158"/>
    </location>
</feature>
<dbReference type="FunFam" id="1.25.40.470:FF:000015">
    <property type="entry name" value="Intraflagellar transport particle protein 140"/>
    <property type="match status" value="1"/>
</dbReference>
<dbReference type="Pfam" id="PF23383">
    <property type="entry name" value="Beta-prop_IFT140_1st"/>
    <property type="match status" value="2"/>
</dbReference>
<dbReference type="EMBL" id="KI913285">
    <property type="protein sequence ID" value="ETV64613.1"/>
    <property type="molecule type" value="Genomic_DNA"/>
</dbReference>
<proteinExistence type="predicted"/>
<feature type="domain" description="IF140/IFT172/WDR19 TPR" evidence="12">
    <location>
        <begin position="747"/>
        <end position="1240"/>
    </location>
</feature>
<reference evidence="13" key="1">
    <citation type="submission" date="2013-12" db="EMBL/GenBank/DDBJ databases">
        <title>The Genome Sequence of Aphanomyces astaci APO3.</title>
        <authorList>
            <consortium name="The Broad Institute Genomics Platform"/>
            <person name="Russ C."/>
            <person name="Tyler B."/>
            <person name="van West P."/>
            <person name="Dieguez-Uribeondo J."/>
            <person name="Young S.K."/>
            <person name="Zeng Q."/>
            <person name="Gargeya S."/>
            <person name="Fitzgerald M."/>
            <person name="Abouelleil A."/>
            <person name="Alvarado L."/>
            <person name="Chapman S.B."/>
            <person name="Gainer-Dewar J."/>
            <person name="Goldberg J."/>
            <person name="Griggs A."/>
            <person name="Gujja S."/>
            <person name="Hansen M."/>
            <person name="Howarth C."/>
            <person name="Imamovic A."/>
            <person name="Ireland A."/>
            <person name="Larimer J."/>
            <person name="McCowan C."/>
            <person name="Murphy C."/>
            <person name="Pearson M."/>
            <person name="Poon T.W."/>
            <person name="Priest M."/>
            <person name="Roberts A."/>
            <person name="Saif S."/>
            <person name="Shea T."/>
            <person name="Sykes S."/>
            <person name="Wortman J."/>
            <person name="Nusbaum C."/>
            <person name="Birren B."/>
        </authorList>
    </citation>
    <scope>NUCLEOTIDE SEQUENCE [LARGE SCALE GENOMIC DNA]</scope>
    <source>
        <strain evidence="13">APO3</strain>
    </source>
</reference>
<dbReference type="Pfam" id="PF23385">
    <property type="entry name" value="Beta-prop_IFT140_2nd"/>
    <property type="match status" value="2"/>
</dbReference>
<dbReference type="GeneID" id="20820518"/>
<protein>
    <recommendedName>
        <fullName evidence="14">Anaphase-promoting complex subunit 4 WD40 domain-containing protein</fullName>
    </recommendedName>
</protein>
<keyword evidence="6" id="KW-0966">Cell projection</keyword>
<evidence type="ECO:0008006" key="14">
    <source>
        <dbReference type="Google" id="ProtNLM"/>
    </source>
</evidence>
<evidence type="ECO:0000256" key="2">
    <source>
        <dbReference type="ARBA" id="ARBA00022574"/>
    </source>
</evidence>
<dbReference type="SMART" id="SM00320">
    <property type="entry name" value="WD40"/>
    <property type="match status" value="5"/>
</dbReference>
<dbReference type="OrthoDB" id="10258787at2759"/>
<dbReference type="STRING" id="112090.W4FD39"/>
<dbReference type="InterPro" id="IPR056155">
    <property type="entry name" value="Beta-prop_IFT140_2nd"/>
</dbReference>
<feature type="region of interest" description="Disordered" evidence="8">
    <location>
        <begin position="626"/>
        <end position="653"/>
    </location>
</feature>
<dbReference type="InterPro" id="IPR056156">
    <property type="entry name" value="TPR_IF140_C"/>
</dbReference>
<feature type="repeat" description="WD" evidence="7">
    <location>
        <begin position="294"/>
        <end position="331"/>
    </location>
</feature>
<name>W4FD39_APHAT</name>
<dbReference type="InterPro" id="IPR001680">
    <property type="entry name" value="WD40_rpt"/>
</dbReference>
<keyword evidence="3" id="KW-0677">Repeat</keyword>
<dbReference type="Pfam" id="PF24760">
    <property type="entry name" value="TPR_IF140_C"/>
    <property type="match status" value="1"/>
</dbReference>
<dbReference type="PROSITE" id="PS50294">
    <property type="entry name" value="WD_REPEATS_REGION"/>
    <property type="match status" value="1"/>
</dbReference>
<dbReference type="GO" id="GO:0035721">
    <property type="term" value="P:intraciliary retrograde transport"/>
    <property type="evidence" value="ECO:0007669"/>
    <property type="project" value="TreeGrafter"/>
</dbReference>
<evidence type="ECO:0000256" key="1">
    <source>
        <dbReference type="ARBA" id="ARBA00004138"/>
    </source>
</evidence>
<feature type="domain" description="IFT140 second beta-propeller" evidence="10">
    <location>
        <begin position="595"/>
        <end position="696"/>
    </location>
</feature>
<feature type="domain" description="IFT140 second beta-propeller" evidence="10">
    <location>
        <begin position="382"/>
        <end position="592"/>
    </location>
</feature>
<evidence type="ECO:0000256" key="6">
    <source>
        <dbReference type="ARBA" id="ARBA00023273"/>
    </source>
</evidence>
<feature type="region of interest" description="Disordered" evidence="8">
    <location>
        <begin position="1389"/>
        <end position="1441"/>
    </location>
</feature>
<dbReference type="InterPro" id="IPR056154">
    <property type="entry name" value="Beta-prop_IFT140_1st"/>
</dbReference>
<evidence type="ECO:0000256" key="5">
    <source>
        <dbReference type="ARBA" id="ARBA00023069"/>
    </source>
</evidence>
<feature type="compositionally biased region" description="Basic and acidic residues" evidence="8">
    <location>
        <begin position="626"/>
        <end position="637"/>
    </location>
</feature>
<feature type="repeat" description="WD" evidence="7">
    <location>
        <begin position="52"/>
        <end position="83"/>
    </location>
</feature>
<evidence type="ECO:0000313" key="13">
    <source>
        <dbReference type="EMBL" id="ETV64613.1"/>
    </source>
</evidence>
<feature type="compositionally biased region" description="Polar residues" evidence="8">
    <location>
        <begin position="1407"/>
        <end position="1416"/>
    </location>
</feature>
<dbReference type="InterPro" id="IPR011990">
    <property type="entry name" value="TPR-like_helical_dom_sf"/>
</dbReference>
<sequence>MALYYDYTVEIPTNARQLHSSWSEVESVLAVAFDNHEVHFFSDEGERLQTPIHTRKADVTAIAWQPRGAVLAVTWSDGMLSLWIQKENVAREVNSPHTSRINLLKWAPTGNRLITGDENGVLAVWKIDARGQVGLCTQYTRQGSLTQCVFCIVPQRRDKEIKSESQFAITACPSFFFGGDLGTVHYADDLGHISDVQTLNHAIDCMMFYEEKHRLVVITRASQLVQLQIASDGTVKPIMKVKLSVSGDGGLKEAIWAGPGLLATASGEQLIRFWDLQKEENYVLSLANGGIPPSDRVSAVDFNPRKRILAVGTNEGKLVFWRLTQGQQSKSNQWSLMAVADMHQSVSKLGWNPLYSYLYAHAQGAGVTVFHEAVMNRSLHEDTAVIQTRPMCLSVEKLADGTVVQTSVDASIRIKGVAHDGNLILVWNGTKAEVYELQTDLETKRVSSFKCTSTAMQLRGDVIYRTHGNHIEVTNTSGTVKNTISFTEAEGQPFVMHINNKYLAVGTDAGLIRVFDLSRREPKAFGSLGDVSKAFAGMNAKSTLRSLSVNCDGTRVSFLLYTVEGALKVRTPHTKLYLFNTDLNAFQSFEFGPARHPTSHFWDPQEARLMACETFQDKLEDAKHIPTADDKSDDKGADNSPSQQADPTRLSSHSEREITILFVSNERGLLMQDNFDLDAKYSALLGIHVPRMYFASSQESIKRETKDDSGPVALLRTKIMQDFVGLDKVDGPTRQALIDFSYYITIGNMDEAYRSVKLIQNASVWENMANTCVKTKRLDVAEVCLGNMGHARGAAAVHGAKLENPEIEAPIAMVAIQLGLLDDAARLYKECGRFDLLNKLYQSAGYWSKAIEVATKRDRIHLKTTHFAYAKHLEEEGNLKEAIRQYELAGTAAKDVPRMLFSRGKLEMLNSYASKSEDPRLLLWWAQYQESNQEFDSAIASYRRAKDYLSLVRVLCHKKDFDQAAQVVISKNNKAAAYHLARQYEANDNIAGAIQFYATSGSYNHAIRLSREFNLDGDLMNYALLSKPGPMLECAQYFETKREFEKAVVLYHKGGHVSKALEICFQANLFDELHTIADELGSSTNTSPIVLGKCADFFAKNGQHAKAVPLLIRGNRIADALEICIQHKVKITEEMADLLTPAKPSDETDKIAAKRRVDLMMKLAKCCKHQGAFHLATKKYTQAGAKLKAMKCLLKSGDTEKVIFFANVSRNNEIFILAANYLQNLDWRNDPDISKNVVGFYSKAKAFDQLAGFYDACAQVEIDDYKDYAKAKRSLEDAMKVAAKSTGPGKDKKVASFEQRIAVVDKFMTAKSLAKTDPNEMVALLQQLLEDADVDSAIRSGDAFALLVTHAYESDDVQHAVELINAMRQRNISVKAFINQKMLNEIQAKAGGSGSATDSTPERSDTRSSVAKQSQEAKGGDEDEDMQEDIEEEEGSPPRRK</sequence>
<keyword evidence="5" id="KW-0969">Cilium</keyword>
<dbReference type="Pfam" id="PF24762">
    <property type="entry name" value="TPR_IF140-IFT172"/>
    <property type="match status" value="1"/>
</dbReference>
<dbReference type="InterPro" id="IPR015943">
    <property type="entry name" value="WD40/YVTN_repeat-like_dom_sf"/>
</dbReference>
<evidence type="ECO:0000256" key="4">
    <source>
        <dbReference type="ARBA" id="ARBA00022803"/>
    </source>
</evidence>
<feature type="repeat" description="WD" evidence="7">
    <location>
        <begin position="94"/>
        <end position="128"/>
    </location>
</feature>